<dbReference type="SMART" id="SM00382">
    <property type="entry name" value="AAA"/>
    <property type="match status" value="1"/>
</dbReference>
<dbReference type="InterPro" id="IPR052026">
    <property type="entry name" value="ExeA_AAA_ATPase_DNA-bind"/>
</dbReference>
<proteinExistence type="predicted"/>
<feature type="domain" description="AAA+ ATPase" evidence="2">
    <location>
        <begin position="35"/>
        <end position="177"/>
    </location>
</feature>
<dbReference type="AlphaFoldDB" id="A0A917EI64"/>
<feature type="region of interest" description="Disordered" evidence="1">
    <location>
        <begin position="262"/>
        <end position="306"/>
    </location>
</feature>
<evidence type="ECO:0000313" key="3">
    <source>
        <dbReference type="EMBL" id="GGE47186.1"/>
    </source>
</evidence>
<dbReference type="InterPro" id="IPR027417">
    <property type="entry name" value="P-loop_NTPase"/>
</dbReference>
<gene>
    <name evidence="3" type="ORF">GCM10011360_38060</name>
</gene>
<evidence type="ECO:0000313" key="4">
    <source>
        <dbReference type="Proteomes" id="UP000612855"/>
    </source>
</evidence>
<reference evidence="4" key="1">
    <citation type="journal article" date="2019" name="Int. J. Syst. Evol. Microbiol.">
        <title>The Global Catalogue of Microorganisms (GCM) 10K type strain sequencing project: providing services to taxonomists for standard genome sequencing and annotation.</title>
        <authorList>
            <consortium name="The Broad Institute Genomics Platform"/>
            <consortium name="The Broad Institute Genome Sequencing Center for Infectious Disease"/>
            <person name="Wu L."/>
            <person name="Ma J."/>
        </authorList>
    </citation>
    <scope>NUCLEOTIDE SEQUENCE [LARGE SCALE GENOMIC DNA]</scope>
    <source>
        <strain evidence="4">CGMCC 1.12664</strain>
    </source>
</reference>
<dbReference type="CDD" id="cd00009">
    <property type="entry name" value="AAA"/>
    <property type="match status" value="1"/>
</dbReference>
<dbReference type="PANTHER" id="PTHR35894:SF1">
    <property type="entry name" value="PHOSPHORIBULOKINASE _ URIDINE KINASE FAMILY"/>
    <property type="match status" value="1"/>
</dbReference>
<name>A0A917EI64_9RHOB</name>
<comment type="caution">
    <text evidence="3">The sequence shown here is derived from an EMBL/GenBank/DDBJ whole genome shotgun (WGS) entry which is preliminary data.</text>
</comment>
<accession>A0A917EI64</accession>
<dbReference type="Pfam" id="PF13401">
    <property type="entry name" value="AAA_22"/>
    <property type="match status" value="1"/>
</dbReference>
<evidence type="ECO:0000259" key="2">
    <source>
        <dbReference type="SMART" id="SM00382"/>
    </source>
</evidence>
<keyword evidence="4" id="KW-1185">Reference proteome</keyword>
<dbReference type="InterPro" id="IPR049945">
    <property type="entry name" value="AAA_22"/>
</dbReference>
<dbReference type="Proteomes" id="UP000612855">
    <property type="component" value="Unassembled WGS sequence"/>
</dbReference>
<dbReference type="Gene3D" id="3.40.50.300">
    <property type="entry name" value="P-loop containing nucleotide triphosphate hydrolases"/>
    <property type="match status" value="1"/>
</dbReference>
<dbReference type="InterPro" id="IPR003593">
    <property type="entry name" value="AAA+_ATPase"/>
</dbReference>
<dbReference type="EMBL" id="BMFJ01000002">
    <property type="protein sequence ID" value="GGE47186.1"/>
    <property type="molecule type" value="Genomic_DNA"/>
</dbReference>
<dbReference type="PANTHER" id="PTHR35894">
    <property type="entry name" value="GENERAL SECRETION PATHWAY PROTEIN A-RELATED"/>
    <property type="match status" value="1"/>
</dbReference>
<dbReference type="GO" id="GO:0016887">
    <property type="term" value="F:ATP hydrolysis activity"/>
    <property type="evidence" value="ECO:0007669"/>
    <property type="project" value="InterPro"/>
</dbReference>
<protein>
    <recommendedName>
        <fullName evidence="2">AAA+ ATPase domain-containing protein</fullName>
    </recommendedName>
</protein>
<organism evidence="3 4">
    <name type="scientific">Primorskyibacter flagellatus</name>
    <dbReference type="NCBI Taxonomy" id="1387277"/>
    <lineage>
        <taxon>Bacteria</taxon>
        <taxon>Pseudomonadati</taxon>
        <taxon>Pseudomonadota</taxon>
        <taxon>Alphaproteobacteria</taxon>
        <taxon>Rhodobacterales</taxon>
        <taxon>Roseobacteraceae</taxon>
        <taxon>Primorskyibacter</taxon>
    </lineage>
</organism>
<dbReference type="RefSeq" id="WP_229737700.1">
    <property type="nucleotide sequence ID" value="NZ_BMFJ01000002.1"/>
</dbReference>
<dbReference type="SUPFAM" id="SSF52540">
    <property type="entry name" value="P-loop containing nucleoside triphosphate hydrolases"/>
    <property type="match status" value="1"/>
</dbReference>
<evidence type="ECO:0000256" key="1">
    <source>
        <dbReference type="SAM" id="MobiDB-lite"/>
    </source>
</evidence>
<sequence length="306" mass="34027">MKERPFTLLPDPDFLFWTPAHRRAFSVLEYGILSRAPITLVTGEVGAGKTTLLQALLRGMEDGVTVGLISNAQGGRGELLRWALNALGVSHDGAMDYVGLFQKMQDYLLAEYAAGRHVVLVIDEAQNLSREALEELRMLTNVNSNKDELLQLILIGQPELRTMIERPELRQFAQRVAASYHLTPMDRKTVAGYIRHRLVHAGGTGEEFSAKAISIVAEMSGGVPRLVNKMCDLCMIYAASDDRTKIGVGIVRNVLKDNLFVTTRDEPEDTPAGTGDEKTLPPSPDQLRFIHTGSEPEEEIKKRFWK</sequence>